<dbReference type="HOGENOM" id="CLU_2219141_0_0_9"/>
<accession>I5AXE3</accession>
<sequence length="106" mass="11510">MAGEDTRIVDFQSMESAISRFTQIRNRIGEDVSKLEANAAKATSAIQSAAGETYVSKLDALKKNFLSAQSKLDEEISDLKSKLEAHRATESAAQQKANAISSFTLQ</sequence>
<reference evidence="2 3" key="2">
    <citation type="submission" date="2012-02" db="EMBL/GenBank/DDBJ databases">
        <title>Improved High-Quality Draft sequence of Eubacterium cellulosolvens 6.</title>
        <authorList>
            <consortium name="US DOE Joint Genome Institute"/>
            <person name="Lucas S."/>
            <person name="Han J."/>
            <person name="Lapidus A."/>
            <person name="Cheng J.-F."/>
            <person name="Goodwin L."/>
            <person name="Pitluck S."/>
            <person name="Peters L."/>
            <person name="Mikhailova N."/>
            <person name="Gu W."/>
            <person name="Detter J.C."/>
            <person name="Han C."/>
            <person name="Tapia R."/>
            <person name="Land M."/>
            <person name="Hauser L."/>
            <person name="Kyrpides N."/>
            <person name="Ivanova N."/>
            <person name="Pagani I."/>
            <person name="Johnson E."/>
            <person name="Mukhopadhyay B."/>
            <person name="Anderson I."/>
            <person name="Woyke T."/>
        </authorList>
    </citation>
    <scope>NUCLEOTIDE SEQUENCE [LARGE SCALE GENOMIC DNA]</scope>
    <source>
        <strain evidence="2 3">6</strain>
    </source>
</reference>
<protein>
    <submittedName>
        <fullName evidence="2">Uncharacterized protein</fullName>
    </submittedName>
</protein>
<reference evidence="2 3" key="1">
    <citation type="submission" date="2010-08" db="EMBL/GenBank/DDBJ databases">
        <authorList>
            <consortium name="US DOE Joint Genome Institute (JGI-PGF)"/>
            <person name="Lucas S."/>
            <person name="Copeland A."/>
            <person name="Lapidus A."/>
            <person name="Cheng J.-F."/>
            <person name="Bruce D."/>
            <person name="Goodwin L."/>
            <person name="Pitluck S."/>
            <person name="Land M.L."/>
            <person name="Hauser L."/>
            <person name="Chang Y.-J."/>
            <person name="Anderson I.J."/>
            <person name="Johnson E."/>
            <person name="Mulhopadhyay B."/>
            <person name="Kyrpides N."/>
            <person name="Woyke T.J."/>
        </authorList>
    </citation>
    <scope>NUCLEOTIDE SEQUENCE [LARGE SCALE GENOMIC DNA]</scope>
    <source>
        <strain evidence="2 3">6</strain>
    </source>
</reference>
<evidence type="ECO:0000256" key="1">
    <source>
        <dbReference type="SAM" id="Coils"/>
    </source>
</evidence>
<feature type="coiled-coil region" evidence="1">
    <location>
        <begin position="32"/>
        <end position="96"/>
    </location>
</feature>
<keyword evidence="1" id="KW-0175">Coiled coil</keyword>
<name>I5AXE3_EUBC6</name>
<evidence type="ECO:0000313" key="3">
    <source>
        <dbReference type="Proteomes" id="UP000005753"/>
    </source>
</evidence>
<dbReference type="SUPFAM" id="SSF140453">
    <property type="entry name" value="EsxAB dimer-like"/>
    <property type="match status" value="1"/>
</dbReference>
<dbReference type="AlphaFoldDB" id="I5AXE3"/>
<keyword evidence="3" id="KW-1185">Reference proteome</keyword>
<dbReference type="Gene3D" id="1.10.287.1060">
    <property type="entry name" value="ESAT-6-like"/>
    <property type="match status" value="1"/>
</dbReference>
<organism evidence="2 3">
    <name type="scientific">Eubacterium cellulosolvens (strain ATCC 43171 / JCM 9499 / 6)</name>
    <name type="common">Cillobacterium cellulosolvens</name>
    <dbReference type="NCBI Taxonomy" id="633697"/>
    <lineage>
        <taxon>Bacteria</taxon>
        <taxon>Bacillati</taxon>
        <taxon>Bacillota</taxon>
        <taxon>Clostridia</taxon>
        <taxon>Eubacteriales</taxon>
        <taxon>Eubacteriaceae</taxon>
        <taxon>Eubacterium</taxon>
    </lineage>
</organism>
<dbReference type="Proteomes" id="UP000005753">
    <property type="component" value="Chromosome"/>
</dbReference>
<evidence type="ECO:0000313" key="2">
    <source>
        <dbReference type="EMBL" id="EIM58466.1"/>
    </source>
</evidence>
<proteinExistence type="predicted"/>
<dbReference type="InterPro" id="IPR036689">
    <property type="entry name" value="ESAT-6-like_sf"/>
</dbReference>
<dbReference type="EMBL" id="CM001487">
    <property type="protein sequence ID" value="EIM58466.1"/>
    <property type="molecule type" value="Genomic_DNA"/>
</dbReference>
<gene>
    <name evidence="2" type="ORF">EubceDRAFT1_2766</name>
</gene>